<accession>A0ABV5FXZ4</accession>
<gene>
    <name evidence="2" type="ORF">ACFFX0_09990</name>
</gene>
<feature type="compositionally biased region" description="Basic residues" evidence="1">
    <location>
        <begin position="7"/>
        <end position="19"/>
    </location>
</feature>
<dbReference type="Proteomes" id="UP001589575">
    <property type="component" value="Unassembled WGS sequence"/>
</dbReference>
<feature type="region of interest" description="Disordered" evidence="1">
    <location>
        <begin position="1"/>
        <end position="35"/>
    </location>
</feature>
<reference evidence="2 3" key="1">
    <citation type="submission" date="2024-09" db="EMBL/GenBank/DDBJ databases">
        <authorList>
            <person name="Sun Q."/>
            <person name="Mori K."/>
        </authorList>
    </citation>
    <scope>NUCLEOTIDE SEQUENCE [LARGE SCALE GENOMIC DNA]</scope>
    <source>
        <strain evidence="2 3">CCM 7609</strain>
    </source>
</reference>
<organism evidence="2 3">
    <name type="scientific">Citricoccus parietis</name>
    <dbReference type="NCBI Taxonomy" id="592307"/>
    <lineage>
        <taxon>Bacteria</taxon>
        <taxon>Bacillati</taxon>
        <taxon>Actinomycetota</taxon>
        <taxon>Actinomycetes</taxon>
        <taxon>Micrococcales</taxon>
        <taxon>Micrococcaceae</taxon>
        <taxon>Citricoccus</taxon>
    </lineage>
</organism>
<name>A0ABV5FXZ4_9MICC</name>
<comment type="caution">
    <text evidence="2">The sequence shown here is derived from an EMBL/GenBank/DDBJ whole genome shotgun (WGS) entry which is preliminary data.</text>
</comment>
<evidence type="ECO:0000313" key="2">
    <source>
        <dbReference type="EMBL" id="MFB9071515.1"/>
    </source>
</evidence>
<evidence type="ECO:0000256" key="1">
    <source>
        <dbReference type="SAM" id="MobiDB-lite"/>
    </source>
</evidence>
<proteinExistence type="predicted"/>
<protein>
    <submittedName>
        <fullName evidence="2">Uncharacterized protein</fullName>
    </submittedName>
</protein>
<evidence type="ECO:0000313" key="3">
    <source>
        <dbReference type="Proteomes" id="UP001589575"/>
    </source>
</evidence>
<dbReference type="EMBL" id="JBHMFI010000001">
    <property type="protein sequence ID" value="MFB9071515.1"/>
    <property type="molecule type" value="Genomic_DNA"/>
</dbReference>
<feature type="compositionally biased region" description="Basic and acidic residues" evidence="1">
    <location>
        <begin position="124"/>
        <end position="137"/>
    </location>
</feature>
<keyword evidence="3" id="KW-1185">Reference proteome</keyword>
<feature type="region of interest" description="Disordered" evidence="1">
    <location>
        <begin position="122"/>
        <end position="141"/>
    </location>
</feature>
<sequence length="284" mass="30139">MPPGPSQRHRQRHYRSARRHSGDRWSRAASRRGTAGSVGIVHRGCAQDLRGRCARAQVRSGHGRWFCRGAGDAPGGAGGRNVIRVNRARNPLDGRGTGSSAAGWRGLTVTVIVVSVLHSAGEPASHEPDAGRDRQERPGAACREPADVVQQVHGLLGLQLFRDLTGPFRQLRDGLVHQVRFGLLPPGDALEVIGDGAGLGGQTVLLGGQLGRGLLLGRIRQILGLAHRLVLEVGNLLLGGARHVTGRTLGFRAQASGLLLCGVLRSAVVLCGVIRVQRHGVSFR</sequence>